<name>H6SIG5_PARPM</name>
<gene>
    <name evidence="1" type="ORF">RSPPHO_03240</name>
    <name evidence="2" type="ORF">RSPPHO_03260</name>
</gene>
<evidence type="ECO:0000313" key="1">
    <source>
        <dbReference type="EMBL" id="CCG06579.1"/>
    </source>
</evidence>
<keyword evidence="3" id="KW-1185">Reference proteome</keyword>
<proteinExistence type="predicted"/>
<feature type="non-terminal residue" evidence="1">
    <location>
        <position position="1"/>
    </location>
</feature>
<accession>H6SIG5</accession>
<organism evidence="1 3">
    <name type="scientific">Pararhodospirillum photometricum DSM 122</name>
    <dbReference type="NCBI Taxonomy" id="1150469"/>
    <lineage>
        <taxon>Bacteria</taxon>
        <taxon>Pseudomonadati</taxon>
        <taxon>Pseudomonadota</taxon>
        <taxon>Alphaproteobacteria</taxon>
        <taxon>Rhodospirillales</taxon>
        <taxon>Rhodospirillaceae</taxon>
        <taxon>Pararhodospirillum</taxon>
    </lineage>
</organism>
<dbReference type="STRING" id="1150469.RSPPHO_03240"/>
<dbReference type="EMBL" id="HE663493">
    <property type="protein sequence ID" value="CCG06579.1"/>
    <property type="molecule type" value="Genomic_DNA"/>
</dbReference>
<sequence>LIGRGPILERNSFPRRAYTVLVLVSKDYSVLQGTFPRVTHPCATHPEGCVRLACVRPAASVRPEPGSNSQVNLESRAFSQSLILGHKNFKGIERVDILFVLLKMSG</sequence>
<dbReference type="EMBL" id="HE663493">
    <property type="protein sequence ID" value="CCG06599.1"/>
    <property type="molecule type" value="Genomic_DNA"/>
</dbReference>
<protein>
    <submittedName>
        <fullName evidence="1">Uncharacterized protein</fullName>
    </submittedName>
</protein>
<reference evidence="1 3" key="1">
    <citation type="submission" date="2012-02" db="EMBL/GenBank/DDBJ databases">
        <title>Shotgun genome sequence of Phaeospirillum photometricum DSM 122.</title>
        <authorList>
            <person name="Duquesne K."/>
            <person name="Sturgis J."/>
        </authorList>
    </citation>
    <scope>NUCLEOTIDE SEQUENCE [LARGE SCALE GENOMIC DNA]</scope>
    <source>
        <strain evidence="1">DSM 122</strain>
        <strain evidence="3">DSM122</strain>
    </source>
</reference>
<dbReference type="KEGG" id="rpm:RSPPHO_03260"/>
<evidence type="ECO:0000313" key="2">
    <source>
        <dbReference type="EMBL" id="CCG06599.1"/>
    </source>
</evidence>
<dbReference type="Proteomes" id="UP000033220">
    <property type="component" value="Chromosome DSM 122"/>
</dbReference>
<dbReference type="KEGG" id="rpm:RSPPHO_03240"/>
<evidence type="ECO:0000313" key="3">
    <source>
        <dbReference type="Proteomes" id="UP000033220"/>
    </source>
</evidence>
<dbReference type="HOGENOM" id="CLU_2228966_0_0_5"/>
<dbReference type="AlphaFoldDB" id="H6SIG5"/>